<keyword evidence="5" id="KW-0395">Inflammatory response</keyword>
<evidence type="ECO:0000256" key="5">
    <source>
        <dbReference type="ARBA" id="ARBA00023198"/>
    </source>
</evidence>
<feature type="domain" description="NACHT LRR and PYD" evidence="7">
    <location>
        <begin position="1"/>
        <end position="70"/>
    </location>
</feature>
<evidence type="ECO:0000313" key="8">
    <source>
        <dbReference type="Proteomes" id="UP000695026"/>
    </source>
</evidence>
<dbReference type="Gene3D" id="3.80.10.10">
    <property type="entry name" value="Ribonuclease Inhibitor"/>
    <property type="match status" value="2"/>
</dbReference>
<dbReference type="Pfam" id="PF13516">
    <property type="entry name" value="LRR_6"/>
    <property type="match status" value="2"/>
</dbReference>
<accession>A0A9F5JB34</accession>
<protein>
    <submittedName>
        <fullName evidence="9">Ribonuclease inhibitor-like isoform X1</fullName>
    </submittedName>
</protein>
<dbReference type="SUPFAM" id="SSF52047">
    <property type="entry name" value="RNI-like"/>
    <property type="match status" value="2"/>
</dbReference>
<reference evidence="9" key="1">
    <citation type="submission" date="2025-08" db="UniProtKB">
        <authorList>
            <consortium name="RefSeq"/>
        </authorList>
    </citation>
    <scope>IDENTIFICATION</scope>
    <source>
        <tissue evidence="9">Liver</tissue>
    </source>
</reference>
<gene>
    <name evidence="9" type="primary">LOC103055256</name>
</gene>
<proteinExistence type="predicted"/>
<dbReference type="GeneID" id="103055256"/>
<evidence type="ECO:0000256" key="4">
    <source>
        <dbReference type="ARBA" id="ARBA00022843"/>
    </source>
</evidence>
<sequence length="589" mass="69192">MTVRFLFGFLSEEKRMTQLKQEFGWKIPPKNKEFLLDCVKTICKKLKSNSPLWNEVFNFFYELQDDSFLKNSLEDVILLNFVCQSVWDFIILAYCIQHCNSLKVLEVDRPDFLYFKSPVKQFKYCDERVVQKYVDLLFKGLISVGNLRKLSISTWSLNESGCRHLAEFLRKNHKLRELCLPWCNISDNGLKLLCEELKHPDCELEVLQLSWETLTVSSSRHLADVLRKKQRLVELHLSFHNCVTHERREEAFQLLCEGLKDPDCKLDTLRIPELMLTLSCYRQLAEVLWENQRLRELDLTQYHQKGEDIKLLSEGLKHSDCKLETLTLSADHLRESPCKYLAEVLKENQSLKKLYLKATVVHDKGMELLFEALKGPCCKLEKLWLSKAFFSTSFCQCLADILRENQVLKELALISLHITDKEMEELCEVLKHPNCKLEKFGIFNTHLRESWCRYLAEVLKENQTLRQLALHQCHGGSQEMELLCEELKHPNCKLEKVWIPAVSLTESCCRHLAQVFKENQNLRELDLFHCDIGDREKELLYEGLKHPACKLEKLLVNEKCVVLNHREKASTGITERIFSFIRKVFRMNK</sequence>
<dbReference type="InterPro" id="IPR050637">
    <property type="entry name" value="NLRP_innate_immun_reg"/>
</dbReference>
<keyword evidence="3" id="KW-0677">Repeat</keyword>
<keyword evidence="2" id="KW-0963">Cytoplasm</keyword>
<evidence type="ECO:0000256" key="1">
    <source>
        <dbReference type="ARBA" id="ARBA00004110"/>
    </source>
</evidence>
<dbReference type="AlphaFoldDB" id="A0A9F5JB34"/>
<dbReference type="PANTHER" id="PTHR45690">
    <property type="entry name" value="NACHT, LRR AND PYD DOMAINS-CONTAINING PROTEIN 12"/>
    <property type="match status" value="1"/>
</dbReference>
<organism evidence="8 9">
    <name type="scientific">Python bivittatus</name>
    <name type="common">Burmese python</name>
    <name type="synonym">Python molurus bivittatus</name>
    <dbReference type="NCBI Taxonomy" id="176946"/>
    <lineage>
        <taxon>Eukaryota</taxon>
        <taxon>Metazoa</taxon>
        <taxon>Chordata</taxon>
        <taxon>Craniata</taxon>
        <taxon>Vertebrata</taxon>
        <taxon>Euteleostomi</taxon>
        <taxon>Lepidosauria</taxon>
        <taxon>Squamata</taxon>
        <taxon>Bifurcata</taxon>
        <taxon>Unidentata</taxon>
        <taxon>Episquamata</taxon>
        <taxon>Toxicofera</taxon>
        <taxon>Serpentes</taxon>
        <taxon>Henophidia</taxon>
        <taxon>Pythonidae</taxon>
        <taxon>Python</taxon>
    </lineage>
</organism>
<dbReference type="OMA" id="TIQNINC"/>
<dbReference type="Proteomes" id="UP000695026">
    <property type="component" value="Unplaced"/>
</dbReference>
<dbReference type="InterPro" id="IPR032675">
    <property type="entry name" value="LRR_dom_sf"/>
</dbReference>
<evidence type="ECO:0000256" key="6">
    <source>
        <dbReference type="ARBA" id="ARBA00023233"/>
    </source>
</evidence>
<dbReference type="RefSeq" id="XP_025031458.1">
    <property type="nucleotide sequence ID" value="XM_025175690.1"/>
</dbReference>
<dbReference type="GO" id="GO:0005737">
    <property type="term" value="C:cytoplasm"/>
    <property type="evidence" value="ECO:0007669"/>
    <property type="project" value="UniProtKB-SubCell"/>
</dbReference>
<dbReference type="OrthoDB" id="120976at2759"/>
<evidence type="ECO:0000256" key="3">
    <source>
        <dbReference type="ARBA" id="ARBA00022737"/>
    </source>
</evidence>
<dbReference type="PANTHER" id="PTHR45690:SF19">
    <property type="entry name" value="NACHT, LRR AND PYD DOMAINS-CONTAINING PROTEIN 3"/>
    <property type="match status" value="1"/>
</dbReference>
<dbReference type="InterPro" id="IPR041267">
    <property type="entry name" value="NLRP_HD2"/>
</dbReference>
<dbReference type="KEGG" id="pbi:103055256"/>
<evidence type="ECO:0000259" key="7">
    <source>
        <dbReference type="Pfam" id="PF17776"/>
    </source>
</evidence>
<name>A0A9F5JB34_PYTBI</name>
<comment type="subcellular location">
    <subcellularLocation>
        <location evidence="1">Inflammasome</location>
    </subcellularLocation>
</comment>
<keyword evidence="8" id="KW-1185">Reference proteome</keyword>
<evidence type="ECO:0000256" key="2">
    <source>
        <dbReference type="ARBA" id="ARBA00022490"/>
    </source>
</evidence>
<evidence type="ECO:0000313" key="9">
    <source>
        <dbReference type="RefSeq" id="XP_025031458.1"/>
    </source>
</evidence>
<dbReference type="SMART" id="SM00368">
    <property type="entry name" value="LRR_RI"/>
    <property type="match status" value="12"/>
</dbReference>
<keyword evidence="4" id="KW-0832">Ubl conjugation</keyword>
<keyword evidence="6" id="KW-1271">Inflammasome</keyword>
<dbReference type="InterPro" id="IPR001611">
    <property type="entry name" value="Leu-rich_rpt"/>
</dbReference>
<dbReference type="Pfam" id="PF17776">
    <property type="entry name" value="NLRC4_HD2"/>
    <property type="match status" value="1"/>
</dbReference>